<dbReference type="Pfam" id="PF08681">
    <property type="entry name" value="TacA1"/>
    <property type="match status" value="1"/>
</dbReference>
<evidence type="ECO:0000313" key="4">
    <source>
        <dbReference type="Proteomes" id="UP000319313"/>
    </source>
</evidence>
<comment type="similarity">
    <text evidence="2">Belongs to the TacA antitoxin family.</text>
</comment>
<dbReference type="Proteomes" id="UP000319313">
    <property type="component" value="Unassembled WGS sequence"/>
</dbReference>
<name>A0A552DRE7_MICAE</name>
<dbReference type="Gene3D" id="1.20.5.780">
    <property type="entry name" value="Single helix bin"/>
    <property type="match status" value="1"/>
</dbReference>
<evidence type="ECO:0000256" key="1">
    <source>
        <dbReference type="ARBA" id="ARBA00022649"/>
    </source>
</evidence>
<dbReference type="InterPro" id="IPR014795">
    <property type="entry name" value="TacA_1-like"/>
</dbReference>
<protein>
    <submittedName>
        <fullName evidence="3">DUF1778 domain-containing protein</fullName>
    </submittedName>
</protein>
<dbReference type="InterPro" id="IPR010985">
    <property type="entry name" value="Ribbon_hlx_hlx"/>
</dbReference>
<evidence type="ECO:0000313" key="3">
    <source>
        <dbReference type="EMBL" id="TRU24781.1"/>
    </source>
</evidence>
<dbReference type="EMBL" id="SFBL01000115">
    <property type="protein sequence ID" value="TRU24781.1"/>
    <property type="molecule type" value="Genomic_DNA"/>
</dbReference>
<gene>
    <name evidence="3" type="ORF">EWV81_13340</name>
</gene>
<proteinExistence type="inferred from homology"/>
<organism evidence="3 4">
    <name type="scientific">Microcystis aeruginosa Ma_SC_T_19800800_S464</name>
    <dbReference type="NCBI Taxonomy" id="2486257"/>
    <lineage>
        <taxon>Bacteria</taxon>
        <taxon>Bacillati</taxon>
        <taxon>Cyanobacteriota</taxon>
        <taxon>Cyanophyceae</taxon>
        <taxon>Oscillatoriophycideae</taxon>
        <taxon>Chroococcales</taxon>
        <taxon>Microcystaceae</taxon>
        <taxon>Microcystis</taxon>
    </lineage>
</organism>
<dbReference type="AlphaFoldDB" id="A0A552DRE7"/>
<comment type="caution">
    <text evidence="3">The sequence shown here is derived from an EMBL/GenBank/DDBJ whole genome shotgun (WGS) entry which is preliminary data.</text>
</comment>
<sequence>MKITKKPHKPKSYVLDRRLFVLNKEQWEAFNEALDTPAKKNEKLAQLLSTKSPWE</sequence>
<dbReference type="SUPFAM" id="SSF47598">
    <property type="entry name" value="Ribbon-helix-helix"/>
    <property type="match status" value="1"/>
</dbReference>
<evidence type="ECO:0000256" key="2">
    <source>
        <dbReference type="ARBA" id="ARBA00049988"/>
    </source>
</evidence>
<dbReference type="GO" id="GO:0006355">
    <property type="term" value="P:regulation of DNA-templated transcription"/>
    <property type="evidence" value="ECO:0007669"/>
    <property type="project" value="InterPro"/>
</dbReference>
<keyword evidence="1" id="KW-1277">Toxin-antitoxin system</keyword>
<accession>A0A552DRE7</accession>
<reference evidence="3 4" key="1">
    <citation type="submission" date="2019-01" db="EMBL/GenBank/DDBJ databases">
        <title>Coherence of Microcystis species and biogeography revealed through population genomics.</title>
        <authorList>
            <person name="Perez-Carrascal O.M."/>
            <person name="Terrat Y."/>
            <person name="Giani A."/>
            <person name="Fortin N."/>
            <person name="Tromas N."/>
            <person name="Shapiro B.J."/>
        </authorList>
    </citation>
    <scope>NUCLEOTIDE SEQUENCE [LARGE SCALE GENOMIC DNA]</scope>
    <source>
        <strain evidence="3">Ma_SC_T_19800800_S464</strain>
    </source>
</reference>